<dbReference type="Proteomes" id="UP001328733">
    <property type="component" value="Unassembled WGS sequence"/>
</dbReference>
<dbReference type="GO" id="GO:0000150">
    <property type="term" value="F:DNA strand exchange activity"/>
    <property type="evidence" value="ECO:0007669"/>
    <property type="project" value="InterPro"/>
</dbReference>
<proteinExistence type="predicted"/>
<dbReference type="EMBL" id="JBAFSM010000048">
    <property type="protein sequence ID" value="MEG3439408.1"/>
    <property type="molecule type" value="Genomic_DNA"/>
</dbReference>
<reference evidence="3 4" key="1">
    <citation type="submission" date="2024-01" db="EMBL/GenBank/DDBJ databases">
        <title>Genomic insights into the taxonomy and metabolism of the cyanobacterium Pannus brasiliensis CCIBt3594.</title>
        <authorList>
            <person name="Machado M."/>
            <person name="Botero N.B."/>
            <person name="Andreote A.P.D."/>
            <person name="Feitosa A.M.T."/>
            <person name="Popin R."/>
            <person name="Sivonen K."/>
            <person name="Fiore M.F."/>
        </authorList>
    </citation>
    <scope>NUCLEOTIDE SEQUENCE [LARGE SCALE GENOMIC DNA]</scope>
    <source>
        <strain evidence="3 4">CCIBt3594</strain>
    </source>
</reference>
<organism evidence="3 4">
    <name type="scientific">Pannus brasiliensis CCIBt3594</name>
    <dbReference type="NCBI Taxonomy" id="1427578"/>
    <lineage>
        <taxon>Bacteria</taxon>
        <taxon>Bacillati</taxon>
        <taxon>Cyanobacteriota</taxon>
        <taxon>Cyanophyceae</taxon>
        <taxon>Oscillatoriophycideae</taxon>
        <taxon>Chroococcales</taxon>
        <taxon>Microcystaceae</taxon>
        <taxon>Pannus</taxon>
    </lineage>
</organism>
<dbReference type="InterPro" id="IPR010093">
    <property type="entry name" value="SinI_DNA-bd"/>
</dbReference>
<dbReference type="Pfam" id="PF00239">
    <property type="entry name" value="Resolvase"/>
    <property type="match status" value="1"/>
</dbReference>
<evidence type="ECO:0000259" key="2">
    <source>
        <dbReference type="PROSITE" id="PS51736"/>
    </source>
</evidence>
<dbReference type="PANTHER" id="PTHR36172">
    <property type="match status" value="1"/>
</dbReference>
<dbReference type="InterPro" id="IPR048046">
    <property type="entry name" value="Transpos_IS607"/>
</dbReference>
<dbReference type="Gene3D" id="1.10.1660.10">
    <property type="match status" value="1"/>
</dbReference>
<dbReference type="AlphaFoldDB" id="A0AAW9QQS0"/>
<dbReference type="SMART" id="SM00857">
    <property type="entry name" value="Resolvase"/>
    <property type="match status" value="1"/>
</dbReference>
<dbReference type="SUPFAM" id="SSF53041">
    <property type="entry name" value="Resolvase-like"/>
    <property type="match status" value="1"/>
</dbReference>
<feature type="domain" description="HTH merR-type" evidence="1">
    <location>
        <begin position="1"/>
        <end position="49"/>
    </location>
</feature>
<dbReference type="InterPro" id="IPR009061">
    <property type="entry name" value="DNA-bd_dom_put_sf"/>
</dbReference>
<dbReference type="Pfam" id="PF00376">
    <property type="entry name" value="MerR"/>
    <property type="match status" value="1"/>
</dbReference>
<dbReference type="GO" id="GO:0006355">
    <property type="term" value="P:regulation of DNA-templated transcription"/>
    <property type="evidence" value="ECO:0007669"/>
    <property type="project" value="InterPro"/>
</dbReference>
<dbReference type="Gene3D" id="3.40.50.1390">
    <property type="entry name" value="Resolvase, N-terminal catalytic domain"/>
    <property type="match status" value="1"/>
</dbReference>
<dbReference type="GO" id="GO:0003677">
    <property type="term" value="F:DNA binding"/>
    <property type="evidence" value="ECO:0007669"/>
    <property type="project" value="InterPro"/>
</dbReference>
<dbReference type="PROSITE" id="PS51736">
    <property type="entry name" value="RECOMBINASES_3"/>
    <property type="match status" value="1"/>
</dbReference>
<dbReference type="InterPro" id="IPR051491">
    <property type="entry name" value="Recombinase/Transposase-rel"/>
</dbReference>
<dbReference type="NCBIfam" id="NF033518">
    <property type="entry name" value="transpos_IS607"/>
    <property type="match status" value="1"/>
</dbReference>
<name>A0AAW9QQS0_9CHRO</name>
<keyword evidence="4" id="KW-1185">Reference proteome</keyword>
<dbReference type="RefSeq" id="WP_332866895.1">
    <property type="nucleotide sequence ID" value="NZ_JBAFSM010000048.1"/>
</dbReference>
<dbReference type="InterPro" id="IPR000551">
    <property type="entry name" value="MerR-type_HTH_dom"/>
</dbReference>
<protein>
    <submittedName>
        <fullName evidence="3">IS607 family transposase</fullName>
    </submittedName>
</protein>
<accession>A0AAW9QQS0</accession>
<comment type="caution">
    <text evidence="3">The sequence shown here is derived from an EMBL/GenBank/DDBJ whole genome shotgun (WGS) entry which is preliminary data.</text>
</comment>
<evidence type="ECO:0000259" key="1">
    <source>
        <dbReference type="PROSITE" id="PS50937"/>
    </source>
</evidence>
<feature type="domain" description="Resolvase/invertase-type recombinase catalytic" evidence="2">
    <location>
        <begin position="62"/>
        <end position="209"/>
    </location>
</feature>
<dbReference type="NCBIfam" id="TIGR01764">
    <property type="entry name" value="excise"/>
    <property type="match status" value="1"/>
</dbReference>
<dbReference type="PROSITE" id="PS50937">
    <property type="entry name" value="HTH_MERR_2"/>
    <property type="match status" value="1"/>
</dbReference>
<dbReference type="InterPro" id="IPR036162">
    <property type="entry name" value="Resolvase-like_N_sf"/>
</dbReference>
<gene>
    <name evidence="3" type="ORF">V0288_19940</name>
</gene>
<dbReference type="InterPro" id="IPR006119">
    <property type="entry name" value="Resolv_N"/>
</dbReference>
<evidence type="ECO:0000313" key="4">
    <source>
        <dbReference type="Proteomes" id="UP001328733"/>
    </source>
</evidence>
<dbReference type="CDD" id="cd04762">
    <property type="entry name" value="HTH_MerR-trunc"/>
    <property type="match status" value="1"/>
</dbReference>
<evidence type="ECO:0000313" key="3">
    <source>
        <dbReference type="EMBL" id="MEG3439408.1"/>
    </source>
</evidence>
<dbReference type="SUPFAM" id="SSF46955">
    <property type="entry name" value="Putative DNA-binding domain"/>
    <property type="match status" value="1"/>
</dbReference>
<dbReference type="PANTHER" id="PTHR36172:SF1">
    <property type="entry name" value="RESOLVASE-RELATED"/>
    <property type="match status" value="1"/>
</dbReference>
<sequence length="209" mass="24180">MYRTDFITIKEASDLLGVCPKTLRRWEQQGKIISIRTPGGHRRFRMSDILDCHGEPEPEVASVVGYARVSRPEQQDQLDRQVRALETFCRQQGERYEIISDIGSGITHQRRGLIRLVEMICDRRVKCLVLPNSERLGRFCSDLIFGLCNLFRARVIILNQPEESSPEEDLVEDIREIVSICYNRLYGLGNPKHQQILHYLQALKDIEVA</sequence>